<dbReference type="Gene3D" id="1.10.10.60">
    <property type="entry name" value="Homeodomain-like"/>
    <property type="match status" value="2"/>
</dbReference>
<reference evidence="7 8" key="1">
    <citation type="submission" date="2018-07" db="EMBL/GenBank/DDBJ databases">
        <title>Genomic Encyclopedia of Type Strains, Phase III (KMG-III): the genomes of soil and plant-associated and newly described type strains.</title>
        <authorList>
            <person name="Whitman W."/>
        </authorList>
    </citation>
    <scope>NUCLEOTIDE SEQUENCE [LARGE SCALE GENOMIC DNA]</scope>
    <source>
        <strain evidence="7 8">CECT 7506</strain>
    </source>
</reference>
<feature type="modified residue" description="4-aspartylphosphate" evidence="4">
    <location>
        <position position="55"/>
    </location>
</feature>
<protein>
    <submittedName>
        <fullName evidence="7">Two-component system response regulator YesN</fullName>
    </submittedName>
</protein>
<dbReference type="GO" id="GO:0043565">
    <property type="term" value="F:sequence-specific DNA binding"/>
    <property type="evidence" value="ECO:0007669"/>
    <property type="project" value="InterPro"/>
</dbReference>
<keyword evidence="1" id="KW-0805">Transcription regulation</keyword>
<dbReference type="EMBL" id="QPJD01000012">
    <property type="protein sequence ID" value="RCW44278.1"/>
    <property type="molecule type" value="Genomic_DNA"/>
</dbReference>
<dbReference type="InterPro" id="IPR009057">
    <property type="entry name" value="Homeodomain-like_sf"/>
</dbReference>
<dbReference type="Gene3D" id="3.40.50.2300">
    <property type="match status" value="1"/>
</dbReference>
<organism evidence="7 8">
    <name type="scientific">Paenibacillus prosopidis</name>
    <dbReference type="NCBI Taxonomy" id="630520"/>
    <lineage>
        <taxon>Bacteria</taxon>
        <taxon>Bacillati</taxon>
        <taxon>Bacillota</taxon>
        <taxon>Bacilli</taxon>
        <taxon>Bacillales</taxon>
        <taxon>Paenibacillaceae</taxon>
        <taxon>Paenibacillus</taxon>
    </lineage>
</organism>
<keyword evidence="3" id="KW-0804">Transcription</keyword>
<accession>A0A368VQW1</accession>
<evidence type="ECO:0000313" key="7">
    <source>
        <dbReference type="EMBL" id="RCW44278.1"/>
    </source>
</evidence>
<gene>
    <name evidence="7" type="ORF">DFP97_112142</name>
</gene>
<dbReference type="Pfam" id="PF12833">
    <property type="entry name" value="HTH_18"/>
    <property type="match status" value="1"/>
</dbReference>
<dbReference type="PROSITE" id="PS01124">
    <property type="entry name" value="HTH_ARAC_FAMILY_2"/>
    <property type="match status" value="1"/>
</dbReference>
<dbReference type="GO" id="GO:0000160">
    <property type="term" value="P:phosphorelay signal transduction system"/>
    <property type="evidence" value="ECO:0007669"/>
    <property type="project" value="InterPro"/>
</dbReference>
<keyword evidence="4" id="KW-0597">Phosphoprotein</keyword>
<dbReference type="Pfam" id="PF00072">
    <property type="entry name" value="Response_reg"/>
    <property type="match status" value="1"/>
</dbReference>
<proteinExistence type="predicted"/>
<evidence type="ECO:0000256" key="2">
    <source>
        <dbReference type="ARBA" id="ARBA00023125"/>
    </source>
</evidence>
<dbReference type="AlphaFoldDB" id="A0A368VQW1"/>
<dbReference type="InterPro" id="IPR018060">
    <property type="entry name" value="HTH_AraC"/>
</dbReference>
<evidence type="ECO:0000256" key="3">
    <source>
        <dbReference type="ARBA" id="ARBA00023163"/>
    </source>
</evidence>
<sequence>MYKVMLVDDDYPVLELIHYAIDWEALGLRVIGLHENGASALEAAMKEMPDILITDIGMPKMDGLELIKRMKDLKPDIRAAILSCHSEFQYAQQAVKLQVQDYLLKDTLEPSSIHKLLLQFISGLKEENEHQTKQLQMEHLVDRNKALMKEKFIRSTIHQPLLDSDKWRKELLSFGLPFHSGEIIIPVVGIVDDYRLAKHRYLSDDVLRFAVDNVVEEAIRADGMLSVHFNYNPQESVLLQTFPAGLKVNGYDEVRGMMSRIQRAVKQSLKLSMSFMIGDSCTTPEQIKASIAGIRANAIGRFYRSYGSITRSVPASAGEGDMFDSFNQASEQLRELLLGRDGGGFRVTVMNWLAKAEQERYPPEMVKDWILKLLLDAKLKLQSILHYRSAQWIDVNHSELLEIDSHAELMEWLIGHCVSAITAADQTGGQSRRTEVAEACQFVSLHLDRKISLEEVAEQLFMNPSYFSRLFKKETGETFIEYVTRMKMHRAKELLDQTDAPVGKICGTLGYDNQSYFIKLFKSFSGVTPVEYRSQQKRV</sequence>
<dbReference type="PANTHER" id="PTHR43280:SF10">
    <property type="entry name" value="REGULATORY PROTEIN POCR"/>
    <property type="match status" value="1"/>
</dbReference>
<dbReference type="PROSITE" id="PS50110">
    <property type="entry name" value="RESPONSE_REGULATORY"/>
    <property type="match status" value="1"/>
</dbReference>
<name>A0A368VQW1_9BACL</name>
<dbReference type="Proteomes" id="UP000252415">
    <property type="component" value="Unassembled WGS sequence"/>
</dbReference>
<evidence type="ECO:0000259" key="5">
    <source>
        <dbReference type="PROSITE" id="PS01124"/>
    </source>
</evidence>
<dbReference type="GO" id="GO:0003700">
    <property type="term" value="F:DNA-binding transcription factor activity"/>
    <property type="evidence" value="ECO:0007669"/>
    <property type="project" value="InterPro"/>
</dbReference>
<dbReference type="PANTHER" id="PTHR43280">
    <property type="entry name" value="ARAC-FAMILY TRANSCRIPTIONAL REGULATOR"/>
    <property type="match status" value="1"/>
</dbReference>
<dbReference type="InterPro" id="IPR011006">
    <property type="entry name" value="CheY-like_superfamily"/>
</dbReference>
<dbReference type="SUPFAM" id="SSF52172">
    <property type="entry name" value="CheY-like"/>
    <property type="match status" value="1"/>
</dbReference>
<evidence type="ECO:0000313" key="8">
    <source>
        <dbReference type="Proteomes" id="UP000252415"/>
    </source>
</evidence>
<comment type="caution">
    <text evidence="7">The sequence shown here is derived from an EMBL/GenBank/DDBJ whole genome shotgun (WGS) entry which is preliminary data.</text>
</comment>
<dbReference type="InterPro" id="IPR001789">
    <property type="entry name" value="Sig_transdc_resp-reg_receiver"/>
</dbReference>
<dbReference type="SUPFAM" id="SSF46689">
    <property type="entry name" value="Homeodomain-like"/>
    <property type="match status" value="2"/>
</dbReference>
<evidence type="ECO:0000259" key="6">
    <source>
        <dbReference type="PROSITE" id="PS50110"/>
    </source>
</evidence>
<dbReference type="RefSeq" id="WP_114381824.1">
    <property type="nucleotide sequence ID" value="NZ_QPJD01000012.1"/>
</dbReference>
<dbReference type="SMART" id="SM00342">
    <property type="entry name" value="HTH_ARAC"/>
    <property type="match status" value="1"/>
</dbReference>
<evidence type="ECO:0000256" key="4">
    <source>
        <dbReference type="PROSITE-ProRule" id="PRU00169"/>
    </source>
</evidence>
<evidence type="ECO:0000256" key="1">
    <source>
        <dbReference type="ARBA" id="ARBA00023015"/>
    </source>
</evidence>
<feature type="domain" description="HTH araC/xylS-type" evidence="5">
    <location>
        <begin position="437"/>
        <end position="535"/>
    </location>
</feature>
<keyword evidence="8" id="KW-1185">Reference proteome</keyword>
<dbReference type="CDD" id="cd17536">
    <property type="entry name" value="REC_YesN-like"/>
    <property type="match status" value="1"/>
</dbReference>
<keyword evidence="2" id="KW-0238">DNA-binding</keyword>
<feature type="domain" description="Response regulatory" evidence="6">
    <location>
        <begin position="3"/>
        <end position="120"/>
    </location>
</feature>
<dbReference type="OrthoDB" id="342399at2"/>
<dbReference type="SMART" id="SM00448">
    <property type="entry name" value="REC"/>
    <property type="match status" value="1"/>
</dbReference>